<gene>
    <name evidence="6" type="ORF">D9758_007207</name>
</gene>
<dbReference type="Gene3D" id="3.50.50.60">
    <property type="entry name" value="FAD/NAD(P)-binding domain"/>
    <property type="match status" value="1"/>
</dbReference>
<keyword evidence="7" id="KW-1185">Reference proteome</keyword>
<dbReference type="PANTHER" id="PTHR43400">
    <property type="entry name" value="FUMARATE REDUCTASE"/>
    <property type="match status" value="1"/>
</dbReference>
<keyword evidence="2" id="KW-0285">Flavoprotein</keyword>
<dbReference type="PANTHER" id="PTHR43400:SF7">
    <property type="entry name" value="FAD-DEPENDENT OXIDOREDUCTASE 2 FAD BINDING DOMAIN-CONTAINING PROTEIN"/>
    <property type="match status" value="1"/>
</dbReference>
<evidence type="ECO:0000256" key="1">
    <source>
        <dbReference type="ARBA" id="ARBA00001974"/>
    </source>
</evidence>
<dbReference type="InterPro" id="IPR050315">
    <property type="entry name" value="FAD-oxidoreductase_2"/>
</dbReference>
<evidence type="ECO:0000256" key="4">
    <source>
        <dbReference type="ARBA" id="ARBA00023002"/>
    </source>
</evidence>
<proteinExistence type="predicted"/>
<dbReference type="InterPro" id="IPR036188">
    <property type="entry name" value="FAD/NAD-bd_sf"/>
</dbReference>
<dbReference type="SUPFAM" id="SSF51905">
    <property type="entry name" value="FAD/NAD(P)-binding domain"/>
    <property type="match status" value="1"/>
</dbReference>
<dbReference type="InterPro" id="IPR027477">
    <property type="entry name" value="Succ_DH/fumarate_Rdtase_cat_sf"/>
</dbReference>
<feature type="domain" description="FAD-dependent oxidoreductase 2 FAD-binding" evidence="5">
    <location>
        <begin position="6"/>
        <end position="44"/>
    </location>
</feature>
<dbReference type="Pfam" id="PF00890">
    <property type="entry name" value="FAD_binding_2"/>
    <property type="match status" value="2"/>
</dbReference>
<evidence type="ECO:0000313" key="7">
    <source>
        <dbReference type="Proteomes" id="UP000559256"/>
    </source>
</evidence>
<name>A0A8H5D1W7_9AGAR</name>
<feature type="domain" description="FAD-dependent oxidoreductase 2 FAD-binding" evidence="5">
    <location>
        <begin position="86"/>
        <end position="496"/>
    </location>
</feature>
<comment type="cofactor">
    <cofactor evidence="1">
        <name>FAD</name>
        <dbReference type="ChEBI" id="CHEBI:57692"/>
    </cofactor>
</comment>
<comment type="caution">
    <text evidence="6">The sequence shown here is derived from an EMBL/GenBank/DDBJ whole genome shotgun (WGS) entry which is preliminary data.</text>
</comment>
<accession>A0A8H5D1W7</accession>
<dbReference type="Gene3D" id="3.90.700.10">
    <property type="entry name" value="Succinate dehydrogenase/fumarate reductase flavoprotein, catalytic domain"/>
    <property type="match status" value="1"/>
</dbReference>
<evidence type="ECO:0000259" key="5">
    <source>
        <dbReference type="Pfam" id="PF00890"/>
    </source>
</evidence>
<evidence type="ECO:0000256" key="2">
    <source>
        <dbReference type="ARBA" id="ARBA00022630"/>
    </source>
</evidence>
<keyword evidence="3" id="KW-0274">FAD</keyword>
<sequence length="518" mass="56275">MSNKYDCICIGSGNAGCSAALSAIHNGCNRVLILEKSPTSWAGGNGYFTAGGYRTTHTGLSDLLPIVTNVQPNSEQANKIDMDPYTREDFIGDIMRLSGERSDERLVGAMVDGSRDAIQWLKDKVNVPFIFSFHRQAYEVDGRQKFWGGMVLSVEDGGKGLIEAHHRALKEAGVEIWFDSPAVELLFKDGVITGVVTQKDGQHLKLETPAVVLAAGGFEADPAMRMKYLGQEWGNAKVRGTPYNTGDGFTLASPLNPKVTSNWSAAGCHSTCWDYHTSSSSGSRSHTNTYTKSGYPLGLMINSTGQRFVDEGEDYRNYTYAKFGREILRQPGGYVFQVYDGKVLGMLRKEEYGDGVVRKIYADSVEELAAKLVEEGLEEAKVPTFIGTVNTYNQAVATHRQENPHLKWDPAIKDDMSTQSSQHSLQPPKSNWALPLDEKPFMAVKVTCGITFTFGGLAIDPETAGVLSEVGKSIEGLFCTGEMVGGLFHGNYPGGSGLTAGTVFGRKAGKAAAQLRKQ</sequence>
<evidence type="ECO:0000313" key="6">
    <source>
        <dbReference type="EMBL" id="KAF5351579.1"/>
    </source>
</evidence>
<dbReference type="OrthoDB" id="7777654at2759"/>
<dbReference type="EMBL" id="JAACJM010000069">
    <property type="protein sequence ID" value="KAF5351579.1"/>
    <property type="molecule type" value="Genomic_DNA"/>
</dbReference>
<dbReference type="SUPFAM" id="SSF56425">
    <property type="entry name" value="Succinate dehydrogenase/fumarate reductase flavoprotein, catalytic domain"/>
    <property type="match status" value="1"/>
</dbReference>
<protein>
    <recommendedName>
        <fullName evidence="5">FAD-dependent oxidoreductase 2 FAD-binding domain-containing protein</fullName>
    </recommendedName>
</protein>
<dbReference type="Proteomes" id="UP000559256">
    <property type="component" value="Unassembled WGS sequence"/>
</dbReference>
<dbReference type="InterPro" id="IPR003953">
    <property type="entry name" value="FAD-dep_OxRdtase_2_FAD-bd"/>
</dbReference>
<keyword evidence="4" id="KW-0560">Oxidoreductase</keyword>
<dbReference type="AlphaFoldDB" id="A0A8H5D1W7"/>
<evidence type="ECO:0000256" key="3">
    <source>
        <dbReference type="ARBA" id="ARBA00022827"/>
    </source>
</evidence>
<reference evidence="6 7" key="1">
    <citation type="journal article" date="2020" name="ISME J.">
        <title>Uncovering the hidden diversity of litter-decomposition mechanisms in mushroom-forming fungi.</title>
        <authorList>
            <person name="Floudas D."/>
            <person name="Bentzer J."/>
            <person name="Ahren D."/>
            <person name="Johansson T."/>
            <person name="Persson P."/>
            <person name="Tunlid A."/>
        </authorList>
    </citation>
    <scope>NUCLEOTIDE SEQUENCE [LARGE SCALE GENOMIC DNA]</scope>
    <source>
        <strain evidence="6 7">CBS 291.85</strain>
    </source>
</reference>
<dbReference type="GO" id="GO:0016491">
    <property type="term" value="F:oxidoreductase activity"/>
    <property type="evidence" value="ECO:0007669"/>
    <property type="project" value="UniProtKB-KW"/>
</dbReference>
<organism evidence="6 7">
    <name type="scientific">Tetrapyrgos nigripes</name>
    <dbReference type="NCBI Taxonomy" id="182062"/>
    <lineage>
        <taxon>Eukaryota</taxon>
        <taxon>Fungi</taxon>
        <taxon>Dikarya</taxon>
        <taxon>Basidiomycota</taxon>
        <taxon>Agaricomycotina</taxon>
        <taxon>Agaricomycetes</taxon>
        <taxon>Agaricomycetidae</taxon>
        <taxon>Agaricales</taxon>
        <taxon>Marasmiineae</taxon>
        <taxon>Marasmiaceae</taxon>
        <taxon>Tetrapyrgos</taxon>
    </lineage>
</organism>
<dbReference type="NCBIfam" id="NF006130">
    <property type="entry name" value="PRK08274.1"/>
    <property type="match status" value="1"/>
</dbReference>